<dbReference type="Gene3D" id="3.80.10.10">
    <property type="entry name" value="Ribonuclease Inhibitor"/>
    <property type="match status" value="1"/>
</dbReference>
<dbReference type="InterPro" id="IPR001810">
    <property type="entry name" value="F-box_dom"/>
</dbReference>
<feature type="domain" description="F-box" evidence="1">
    <location>
        <begin position="1"/>
        <end position="45"/>
    </location>
</feature>
<organism evidence="2 3">
    <name type="scientific">Frankliniella occidentalis</name>
    <name type="common">Western flower thrips</name>
    <name type="synonym">Euthrips occidentalis</name>
    <dbReference type="NCBI Taxonomy" id="133901"/>
    <lineage>
        <taxon>Eukaryota</taxon>
        <taxon>Metazoa</taxon>
        <taxon>Ecdysozoa</taxon>
        <taxon>Arthropoda</taxon>
        <taxon>Hexapoda</taxon>
        <taxon>Insecta</taxon>
        <taxon>Pterygota</taxon>
        <taxon>Neoptera</taxon>
        <taxon>Paraneoptera</taxon>
        <taxon>Thysanoptera</taxon>
        <taxon>Terebrantia</taxon>
        <taxon>Thripoidea</taxon>
        <taxon>Thripidae</taxon>
        <taxon>Frankliniella</taxon>
    </lineage>
</organism>
<reference evidence="3" key="1">
    <citation type="submission" date="2025-08" db="UniProtKB">
        <authorList>
            <consortium name="RefSeq"/>
        </authorList>
    </citation>
    <scope>IDENTIFICATION</scope>
    <source>
        <tissue evidence="3">Whole organism</tissue>
    </source>
</reference>
<dbReference type="GeneID" id="113212224"/>
<dbReference type="SMART" id="SM00256">
    <property type="entry name" value="FBOX"/>
    <property type="match status" value="1"/>
</dbReference>
<evidence type="ECO:0000259" key="1">
    <source>
        <dbReference type="PROSITE" id="PS50181"/>
    </source>
</evidence>
<proteinExistence type="predicted"/>
<dbReference type="InterPro" id="IPR036047">
    <property type="entry name" value="F-box-like_dom_sf"/>
</dbReference>
<evidence type="ECO:0000313" key="3">
    <source>
        <dbReference type="RefSeq" id="XP_026286622.1"/>
    </source>
</evidence>
<dbReference type="RefSeq" id="XP_026286622.1">
    <property type="nucleotide sequence ID" value="XM_026430837.2"/>
</dbReference>
<evidence type="ECO:0000313" key="2">
    <source>
        <dbReference type="Proteomes" id="UP000504606"/>
    </source>
</evidence>
<keyword evidence="2" id="KW-1185">Reference proteome</keyword>
<dbReference type="PROSITE" id="PS50181">
    <property type="entry name" value="FBOX"/>
    <property type="match status" value="1"/>
</dbReference>
<dbReference type="PANTHER" id="PTHR38926:SF72">
    <property type="entry name" value="IM:7136021-RELATED"/>
    <property type="match status" value="1"/>
</dbReference>
<protein>
    <submittedName>
        <fullName evidence="3">Uncharacterized protein LOC113212224</fullName>
    </submittedName>
</protein>
<dbReference type="Proteomes" id="UP000504606">
    <property type="component" value="Unplaced"/>
</dbReference>
<dbReference type="AlphaFoldDB" id="A0A6J1T0P5"/>
<dbReference type="InterPro" id="IPR032675">
    <property type="entry name" value="LRR_dom_sf"/>
</dbReference>
<dbReference type="SUPFAM" id="SSF81383">
    <property type="entry name" value="F-box domain"/>
    <property type="match status" value="1"/>
</dbReference>
<accession>A0A6J1T0P5</accession>
<gene>
    <name evidence="3" type="primary">LOC113212224</name>
</gene>
<sequence>MLDQLPDDVLAMVMSHLVVKDLMACRLLCKRLAAVARHPDVWRHRRLRVDHGGRRWCPLLRLAPCVRKISTILPLHALQCRHSDLQRASCAARELSITAFMETCGAEEAGAAVVIIRQQEALGRLRAVTLDLRPVDLIFSNGKHYGILTADSMHLMVEALSSTTDLEVIELTAGNRRRASHVAPAAAGLRGAIAPSLKSFTCDILPWTLAFCNDMLTRYAATLEVVDLADDDLSPFDAALSPLRRLARMPNLRHLTSRVMPGLGAVVACESLRSLKLNVEPVSADDAPGALELLGNAHQLQVLHLDFLHDGDEADTDYPLIDAKLAADLIGALASSGQSQVEELIIEVQHGTCLPPGAADQLRLALPSLPALRRLVVNLAPSSLLGGISSLTAPSLRSLQIGLYDGDYRLCFHVLLHDGALASLMSRNPLLHVELQQASCAAHEGFDDLCVGLPSCHQDLKKLESVGIFAHPKGECPSPEAHAIKRCNWFHINDFDL</sequence>
<dbReference type="PANTHER" id="PTHR38926">
    <property type="entry name" value="F-BOX DOMAIN CONTAINING PROTEIN, EXPRESSED"/>
    <property type="match status" value="1"/>
</dbReference>
<dbReference type="KEGG" id="foc:113212224"/>
<dbReference type="Gene3D" id="1.20.1280.50">
    <property type="match status" value="1"/>
</dbReference>
<name>A0A6J1T0P5_FRAOC</name>
<dbReference type="Pfam" id="PF12937">
    <property type="entry name" value="F-box-like"/>
    <property type="match status" value="1"/>
</dbReference>